<name>A0ACC1WQV5_MELAZ</name>
<proteinExistence type="predicted"/>
<comment type="caution">
    <text evidence="1">The sequence shown here is derived from an EMBL/GenBank/DDBJ whole genome shotgun (WGS) entry which is preliminary data.</text>
</comment>
<sequence length="446" mass="51988">MAWRLFSAKTLNIILSPLPNPNLPKTSPFSTSFLVTKIPKKLRKKRKKPESPRTRPVQPEAARIPHFESLLNRDSVFRFLIKTKEFLSKQPELVLRLDDAGKLHRELGFPRGRKVVKSIQRHPSIFETHRHVDNKMWFGFTELAEQLLEEERSIMDTMESDRVNKVRKLLMISKEKRIPLSKIYHNRLLFGIPEDFRDRVAKYPEFFRIVVENDGKRILELVNWDQTLAVSALERDFIVNEDKVMKAFKFPVKYGKYLGLDESDTRKLNLLNTLPLVSPYSDGWSLDIWSLEAEKYRVGVVHEFLSLTLEKRANIHNIVEFKEEFSLTRRTYEMLKKQPRTFYLAGTEMNWAVFLKDAYDDNGVLIDKDPQVLFNEKLYEFAERQEGRNDMKGCCFSFELTLMSIVRGGRDVGGEPRSMLCCKYLSVIAKSNILGANCIVQSSLIS</sequence>
<gene>
    <name evidence="1" type="ORF">OWV82_024607</name>
</gene>
<protein>
    <submittedName>
        <fullName evidence="1">Protein ROOT PRIMORDIUM DEFECTIVE 1</fullName>
    </submittedName>
</protein>
<organism evidence="1 2">
    <name type="scientific">Melia azedarach</name>
    <name type="common">Chinaberry tree</name>
    <dbReference type="NCBI Taxonomy" id="155640"/>
    <lineage>
        <taxon>Eukaryota</taxon>
        <taxon>Viridiplantae</taxon>
        <taxon>Streptophyta</taxon>
        <taxon>Embryophyta</taxon>
        <taxon>Tracheophyta</taxon>
        <taxon>Spermatophyta</taxon>
        <taxon>Magnoliopsida</taxon>
        <taxon>eudicotyledons</taxon>
        <taxon>Gunneridae</taxon>
        <taxon>Pentapetalae</taxon>
        <taxon>rosids</taxon>
        <taxon>malvids</taxon>
        <taxon>Sapindales</taxon>
        <taxon>Meliaceae</taxon>
        <taxon>Melia</taxon>
    </lineage>
</organism>
<keyword evidence="2" id="KW-1185">Reference proteome</keyword>
<evidence type="ECO:0000313" key="1">
    <source>
        <dbReference type="EMBL" id="KAJ4701349.1"/>
    </source>
</evidence>
<dbReference type="Proteomes" id="UP001164539">
    <property type="component" value="Chromosome 14"/>
</dbReference>
<accession>A0ACC1WQV5</accession>
<dbReference type="EMBL" id="CM051407">
    <property type="protein sequence ID" value="KAJ4701349.1"/>
    <property type="molecule type" value="Genomic_DNA"/>
</dbReference>
<evidence type="ECO:0000313" key="2">
    <source>
        <dbReference type="Proteomes" id="UP001164539"/>
    </source>
</evidence>
<reference evidence="1 2" key="1">
    <citation type="journal article" date="2023" name="Science">
        <title>Complex scaffold remodeling in plant triterpene biosynthesis.</title>
        <authorList>
            <person name="De La Pena R."/>
            <person name="Hodgson H."/>
            <person name="Liu J.C."/>
            <person name="Stephenson M.J."/>
            <person name="Martin A.C."/>
            <person name="Owen C."/>
            <person name="Harkess A."/>
            <person name="Leebens-Mack J."/>
            <person name="Jimenez L.E."/>
            <person name="Osbourn A."/>
            <person name="Sattely E.S."/>
        </authorList>
    </citation>
    <scope>NUCLEOTIDE SEQUENCE [LARGE SCALE GENOMIC DNA]</scope>
    <source>
        <strain evidence="2">cv. JPN11</strain>
        <tissue evidence="1">Leaf</tissue>
    </source>
</reference>